<organism evidence="2 3">
    <name type="scientific">Streptomyces cacaoi</name>
    <dbReference type="NCBI Taxonomy" id="1898"/>
    <lineage>
        <taxon>Bacteria</taxon>
        <taxon>Bacillati</taxon>
        <taxon>Actinomycetota</taxon>
        <taxon>Actinomycetes</taxon>
        <taxon>Kitasatosporales</taxon>
        <taxon>Streptomycetaceae</taxon>
        <taxon>Streptomyces</taxon>
    </lineage>
</organism>
<evidence type="ECO:0000313" key="2">
    <source>
        <dbReference type="EMBL" id="GEB54062.1"/>
    </source>
</evidence>
<dbReference type="AlphaFoldDB" id="A0A4Y3R8U0"/>
<reference evidence="2 3" key="1">
    <citation type="submission" date="2019-06" db="EMBL/GenBank/DDBJ databases">
        <title>Whole genome shotgun sequence of Streptomyces cacaoi subsp. cacaoi NBRC 12748.</title>
        <authorList>
            <person name="Hosoyama A."/>
            <person name="Uohara A."/>
            <person name="Ohji S."/>
            <person name="Ichikawa N."/>
        </authorList>
    </citation>
    <scope>NUCLEOTIDE SEQUENCE [LARGE SCALE GENOMIC DNA]</scope>
    <source>
        <strain evidence="2 3">NBRC 12748</strain>
    </source>
</reference>
<comment type="caution">
    <text evidence="2">The sequence shown here is derived from an EMBL/GenBank/DDBJ whole genome shotgun (WGS) entry which is preliminary data.</text>
</comment>
<dbReference type="PROSITE" id="PS51257">
    <property type="entry name" value="PROKAR_LIPOPROTEIN"/>
    <property type="match status" value="1"/>
</dbReference>
<proteinExistence type="predicted"/>
<accession>A0A4Y3R8U0</accession>
<dbReference type="OrthoDB" id="4278171at2"/>
<gene>
    <name evidence="2" type="ORF">SCA03_66130</name>
</gene>
<evidence type="ECO:0000256" key="1">
    <source>
        <dbReference type="SAM" id="MobiDB-lite"/>
    </source>
</evidence>
<keyword evidence="3" id="KW-1185">Reference proteome</keyword>
<feature type="region of interest" description="Disordered" evidence="1">
    <location>
        <begin position="181"/>
        <end position="209"/>
    </location>
</feature>
<evidence type="ECO:0000313" key="3">
    <source>
        <dbReference type="Proteomes" id="UP000319210"/>
    </source>
</evidence>
<dbReference type="EMBL" id="BJMM01000079">
    <property type="protein sequence ID" value="GEB54062.1"/>
    <property type="molecule type" value="Genomic_DNA"/>
</dbReference>
<feature type="compositionally biased region" description="Low complexity" evidence="1">
    <location>
        <begin position="186"/>
        <end position="197"/>
    </location>
</feature>
<sequence>MKRRALTYSLISATACLLLVAGLLTWWNTNFLGPDTFCDGALARSDVEAALEGKGRVTESASPDPSSYALRCEVARSSRFIDSPQPEFKVAFDPLSGAAVFQSRVWQSRGGMSLAREGLPAGATDRRAWLLLPSSCWKKIPARSAAIPFVTTELKEGSARPQALLRITQLAAQRVMERAGCPETPASPEAAVDAAPAPEKKKETDPQRVCGIPGFTLPKEVLLPGSVELGTERTTSAKGKARLCELHLRGKNHPGVTLSISDNKDVVAAVQKEDPAITLGETEILTCSDGELYVGLWANDSYKDAFLDNAAKGRSPRSDVFDDLVTTLATSQAEARGWQGCGS</sequence>
<dbReference type="RefSeq" id="WP_141275826.1">
    <property type="nucleotide sequence ID" value="NZ_BJMM01000079.1"/>
</dbReference>
<name>A0A4Y3R8U0_STRCI</name>
<protein>
    <submittedName>
        <fullName evidence="2">Uncharacterized protein</fullName>
    </submittedName>
</protein>
<dbReference type="Proteomes" id="UP000319210">
    <property type="component" value="Unassembled WGS sequence"/>
</dbReference>